<accession>A0A2S9YG90</accession>
<evidence type="ECO:0000313" key="2">
    <source>
        <dbReference type="Proteomes" id="UP000237968"/>
    </source>
</evidence>
<proteinExistence type="predicted"/>
<dbReference type="EMBL" id="PVNK01000064">
    <property type="protein sequence ID" value="PRQ04061.1"/>
    <property type="molecule type" value="Genomic_DNA"/>
</dbReference>
<reference evidence="1 2" key="1">
    <citation type="submission" date="2018-03" db="EMBL/GenBank/DDBJ databases">
        <title>Draft Genome Sequences of the Obligatory Marine Myxobacteria Enhygromyxa salina SWB005.</title>
        <authorList>
            <person name="Poehlein A."/>
            <person name="Moghaddam J.A."/>
            <person name="Harms H."/>
            <person name="Alanjari M."/>
            <person name="Koenig G.M."/>
            <person name="Daniel R."/>
            <person name="Schaeberle T.F."/>
        </authorList>
    </citation>
    <scope>NUCLEOTIDE SEQUENCE [LARGE SCALE GENOMIC DNA]</scope>
    <source>
        <strain evidence="1 2">SWB005</strain>
    </source>
</reference>
<name>A0A2S9YG90_9BACT</name>
<dbReference type="RefSeq" id="WP_106390577.1">
    <property type="nucleotide sequence ID" value="NZ_PVNK01000064.1"/>
</dbReference>
<dbReference type="Proteomes" id="UP000237968">
    <property type="component" value="Unassembled WGS sequence"/>
</dbReference>
<organism evidence="1 2">
    <name type="scientific">Enhygromyxa salina</name>
    <dbReference type="NCBI Taxonomy" id="215803"/>
    <lineage>
        <taxon>Bacteria</taxon>
        <taxon>Pseudomonadati</taxon>
        <taxon>Myxococcota</taxon>
        <taxon>Polyangia</taxon>
        <taxon>Nannocystales</taxon>
        <taxon>Nannocystaceae</taxon>
        <taxon>Enhygromyxa</taxon>
    </lineage>
</organism>
<evidence type="ECO:0000313" key="1">
    <source>
        <dbReference type="EMBL" id="PRQ04061.1"/>
    </source>
</evidence>
<sequence>MILLNESPLEAYMLRTILSEDLMVATIVAKATYAMTDAGRLELRGRQRPVALKPSSIDGVEFPPDAGYGKLGVDLLALATAFAPGAGQRQR</sequence>
<gene>
    <name evidence="1" type="ORF">ENSA5_11090</name>
</gene>
<dbReference type="AlphaFoldDB" id="A0A2S9YG90"/>
<keyword evidence="2" id="KW-1185">Reference proteome</keyword>
<comment type="caution">
    <text evidence="1">The sequence shown here is derived from an EMBL/GenBank/DDBJ whole genome shotgun (WGS) entry which is preliminary data.</text>
</comment>
<protein>
    <submittedName>
        <fullName evidence="1">Uncharacterized protein</fullName>
    </submittedName>
</protein>